<evidence type="ECO:0000313" key="2">
    <source>
        <dbReference type="Proteomes" id="UP000005237"/>
    </source>
</evidence>
<proteinExistence type="predicted"/>
<dbReference type="EnsemblMetazoa" id="CJA14607.1">
    <property type="protein sequence ID" value="CJA14607.1"/>
    <property type="gene ID" value="WBGene00133811"/>
</dbReference>
<accession>A0A8R1DX01</accession>
<reference evidence="1" key="2">
    <citation type="submission" date="2022-06" db="UniProtKB">
        <authorList>
            <consortium name="EnsemblMetazoa"/>
        </authorList>
    </citation>
    <scope>IDENTIFICATION</scope>
    <source>
        <strain evidence="1">DF5081</strain>
    </source>
</reference>
<reference evidence="2" key="1">
    <citation type="submission" date="2010-08" db="EMBL/GenBank/DDBJ databases">
        <authorList>
            <consortium name="Caenorhabditis japonica Sequencing Consortium"/>
            <person name="Wilson R.K."/>
        </authorList>
    </citation>
    <scope>NUCLEOTIDE SEQUENCE [LARGE SCALE GENOMIC DNA]</scope>
    <source>
        <strain evidence="2">DF5081</strain>
    </source>
</reference>
<organism evidence="1 2">
    <name type="scientific">Caenorhabditis japonica</name>
    <dbReference type="NCBI Taxonomy" id="281687"/>
    <lineage>
        <taxon>Eukaryota</taxon>
        <taxon>Metazoa</taxon>
        <taxon>Ecdysozoa</taxon>
        <taxon>Nematoda</taxon>
        <taxon>Chromadorea</taxon>
        <taxon>Rhabditida</taxon>
        <taxon>Rhabditina</taxon>
        <taxon>Rhabditomorpha</taxon>
        <taxon>Rhabditoidea</taxon>
        <taxon>Rhabditidae</taxon>
        <taxon>Peloderinae</taxon>
        <taxon>Caenorhabditis</taxon>
    </lineage>
</organism>
<sequence>MVNQYNLVFPESDGILVLNDNARPHTALKKRKTIVNSISKFYQFRLIAQTWHLRTTTYYFLFEVIFVERCKRHRAVAHTLAVCGGPQW</sequence>
<evidence type="ECO:0000313" key="1">
    <source>
        <dbReference type="EnsemblMetazoa" id="CJA14607.1"/>
    </source>
</evidence>
<keyword evidence="2" id="KW-1185">Reference proteome</keyword>
<dbReference type="AlphaFoldDB" id="A0A8R1DX01"/>
<protein>
    <submittedName>
        <fullName evidence="1">Uncharacterized protein</fullName>
    </submittedName>
</protein>
<name>A0A8R1DX01_CAEJA</name>
<dbReference type="Proteomes" id="UP000005237">
    <property type="component" value="Unassembled WGS sequence"/>
</dbReference>